<reference evidence="14 15" key="1">
    <citation type="submission" date="2016-10" db="EMBL/GenBank/DDBJ databases">
        <authorList>
            <person name="de Groot N.N."/>
        </authorList>
    </citation>
    <scope>NUCLEOTIDE SEQUENCE [LARGE SCALE GENOMIC DNA]</scope>
    <source>
        <strain evidence="14 15">DSM 4180</strain>
    </source>
</reference>
<evidence type="ECO:0000256" key="5">
    <source>
        <dbReference type="ARBA" id="ARBA00022801"/>
    </source>
</evidence>
<dbReference type="InterPro" id="IPR032524">
    <property type="entry name" value="ABC_tran_C"/>
</dbReference>
<feature type="region of interest" description="Disordered" evidence="12">
    <location>
        <begin position="531"/>
        <end position="581"/>
    </location>
</feature>
<dbReference type="Pfam" id="PF16326">
    <property type="entry name" value="ABC_tran_CTD"/>
    <property type="match status" value="1"/>
</dbReference>
<dbReference type="InterPro" id="IPR043686">
    <property type="entry name" value="Uup"/>
</dbReference>
<keyword evidence="3 11" id="KW-0547">Nucleotide-binding</keyword>
<evidence type="ECO:0000313" key="14">
    <source>
        <dbReference type="EMBL" id="SFM60985.1"/>
    </source>
</evidence>
<dbReference type="InterPro" id="IPR017871">
    <property type="entry name" value="ABC_transporter-like_CS"/>
</dbReference>
<dbReference type="EC" id="3.6.1.-" evidence="11"/>
<dbReference type="OrthoDB" id="9808609at2"/>
<keyword evidence="7 11" id="KW-0238">DNA-binding</keyword>
<comment type="similarity">
    <text evidence="10 11">Belongs to the ABC transporter superfamily. ABCF family. Uup subfamily.</text>
</comment>
<dbReference type="GO" id="GO:0006281">
    <property type="term" value="P:DNA repair"/>
    <property type="evidence" value="ECO:0007669"/>
    <property type="project" value="UniProtKB-KW"/>
</dbReference>
<feature type="domain" description="ABC transporter" evidence="13">
    <location>
        <begin position="320"/>
        <end position="537"/>
    </location>
</feature>
<keyword evidence="8 11" id="KW-0234">DNA repair</keyword>
<dbReference type="InterPro" id="IPR003439">
    <property type="entry name" value="ABC_transporter-like_ATP-bd"/>
</dbReference>
<dbReference type="GO" id="GO:0003677">
    <property type="term" value="F:DNA binding"/>
    <property type="evidence" value="ECO:0007669"/>
    <property type="project" value="UniProtKB-UniRule"/>
</dbReference>
<dbReference type="SUPFAM" id="SSF52540">
    <property type="entry name" value="P-loop containing nucleoside triphosphate hydrolases"/>
    <property type="match status" value="2"/>
</dbReference>
<evidence type="ECO:0000256" key="7">
    <source>
        <dbReference type="ARBA" id="ARBA00023125"/>
    </source>
</evidence>
<keyword evidence="4 11" id="KW-0227">DNA damage</keyword>
<dbReference type="InterPro" id="IPR037118">
    <property type="entry name" value="Val-tRNA_synth_C_sf"/>
</dbReference>
<feature type="binding site" evidence="11">
    <location>
        <begin position="36"/>
        <end position="43"/>
    </location>
    <ligand>
        <name>ATP</name>
        <dbReference type="ChEBI" id="CHEBI:30616"/>
        <label>1</label>
    </ligand>
</feature>
<feature type="domain" description="ABC transporter" evidence="13">
    <location>
        <begin position="4"/>
        <end position="253"/>
    </location>
</feature>
<dbReference type="EMBL" id="FOUO01000014">
    <property type="protein sequence ID" value="SFM60985.1"/>
    <property type="molecule type" value="Genomic_DNA"/>
</dbReference>
<evidence type="ECO:0000256" key="4">
    <source>
        <dbReference type="ARBA" id="ARBA00022763"/>
    </source>
</evidence>
<accession>A0A1I4S912</accession>
<dbReference type="Proteomes" id="UP000199556">
    <property type="component" value="Unassembled WGS sequence"/>
</dbReference>
<feature type="compositionally biased region" description="Low complexity" evidence="12">
    <location>
        <begin position="547"/>
        <end position="556"/>
    </location>
</feature>
<keyword evidence="2 11" id="KW-0677">Repeat</keyword>
<sequence>MPSLVLRNIQLSHGHPPLLDGVDLSIEPGERVCLVGRNGAGKSTLMRVISGEIPPDDGQIERGEGLRVARLEQAVPGGLEGSVFDVVADGLGALGALVRRYHQLVRAMEQGADAAQLSALERCQNELEAADGWNREQRVEMVLSRLGLDPEATFSALSGGLKRRVLLARALVTEPDLLLLDEPTNHLDVEAIEWLESFLLGFEGSLLFITHDRAFLRRLATRIVELDRGHLTSWPGDYDTYLRRKAEALEAEARQNERFDKKLAQEEAWIRQGIKARRTRNEGRVRALKALRAERAERRERQGSARLTLQSAGDTGRMVVEAEGVSFGFEGKPVIRDFSTLILRGDKVGILGPNGAGKTTLLRLLLGQLEPDAGHIRRGTRLEVAYFDQHRAALDEEASVVDNVGEGRDRIDVGGESRHVLSYLQDFLFEPARARQPVKALSGGERNRLLLAKLFIRPANVLVLDEPTNDLDAETLEMLEARVVEFPGTVLVVSHDRAFLDNVATSVLAWAGDGRFEESVGGYSDWVRQRARSAGKAPSPPEGNGGAPAAKAPPGGDAAGKEATPAGQAPRRPAQKLSYKDQRELEALPGRIEALETELAALQQTLGDPAFYQRPREEITATQAAMEEKERALAEAYARWEALEEGGG</sequence>
<dbReference type="Gene3D" id="1.10.287.380">
    <property type="entry name" value="Valyl-tRNA synthetase, C-terminal domain"/>
    <property type="match status" value="1"/>
</dbReference>
<evidence type="ECO:0000256" key="1">
    <source>
        <dbReference type="ARBA" id="ARBA00022490"/>
    </source>
</evidence>
<evidence type="ECO:0000256" key="8">
    <source>
        <dbReference type="ARBA" id="ARBA00023204"/>
    </source>
</evidence>
<dbReference type="Gene3D" id="3.40.50.300">
    <property type="entry name" value="P-loop containing nucleotide triphosphate hydrolases"/>
    <property type="match status" value="2"/>
</dbReference>
<dbReference type="InterPro" id="IPR051309">
    <property type="entry name" value="ABCF_ATPase"/>
</dbReference>
<dbReference type="GO" id="GO:0005737">
    <property type="term" value="C:cytoplasm"/>
    <property type="evidence" value="ECO:0007669"/>
    <property type="project" value="UniProtKB-SubCell"/>
</dbReference>
<dbReference type="Pfam" id="PF00005">
    <property type="entry name" value="ABC_tran"/>
    <property type="match status" value="2"/>
</dbReference>
<dbReference type="InterPro" id="IPR027417">
    <property type="entry name" value="P-loop_NTPase"/>
</dbReference>
<evidence type="ECO:0000256" key="12">
    <source>
        <dbReference type="SAM" id="MobiDB-lite"/>
    </source>
</evidence>
<keyword evidence="5 11" id="KW-0378">Hydrolase</keyword>
<name>A0A1I4S912_ECTMO</name>
<keyword evidence="1 11" id="KW-0963">Cytoplasm</keyword>
<dbReference type="PROSITE" id="PS50893">
    <property type="entry name" value="ABC_TRANSPORTER_2"/>
    <property type="match status" value="2"/>
</dbReference>
<dbReference type="FunFam" id="3.40.50.300:FF:000011">
    <property type="entry name" value="Putative ABC transporter ATP-binding component"/>
    <property type="match status" value="1"/>
</dbReference>
<dbReference type="PANTHER" id="PTHR42855:SF1">
    <property type="entry name" value="ABC TRANSPORTER DOMAIN-CONTAINING PROTEIN"/>
    <property type="match status" value="1"/>
</dbReference>
<dbReference type="InterPro" id="IPR032781">
    <property type="entry name" value="ABC_tran_Xtn"/>
</dbReference>
<evidence type="ECO:0000256" key="2">
    <source>
        <dbReference type="ARBA" id="ARBA00022737"/>
    </source>
</evidence>
<dbReference type="PANTHER" id="PTHR42855">
    <property type="entry name" value="ABC TRANSPORTER ATP-BINDING SUBUNIT"/>
    <property type="match status" value="1"/>
</dbReference>
<comment type="catalytic activity">
    <reaction evidence="9 11">
        <text>ATP + H2O = ADP + phosphate + H(+)</text>
        <dbReference type="Rhea" id="RHEA:13065"/>
        <dbReference type="ChEBI" id="CHEBI:15377"/>
        <dbReference type="ChEBI" id="CHEBI:15378"/>
        <dbReference type="ChEBI" id="CHEBI:30616"/>
        <dbReference type="ChEBI" id="CHEBI:43474"/>
        <dbReference type="ChEBI" id="CHEBI:456216"/>
    </reaction>
</comment>
<feature type="coiled-coil region" evidence="11">
    <location>
        <begin position="585"/>
        <end position="639"/>
    </location>
</feature>
<dbReference type="SMART" id="SM00382">
    <property type="entry name" value="AAA"/>
    <property type="match status" value="2"/>
</dbReference>
<dbReference type="GO" id="GO:0043022">
    <property type="term" value="F:ribosome binding"/>
    <property type="evidence" value="ECO:0007669"/>
    <property type="project" value="UniProtKB-UniRule"/>
</dbReference>
<evidence type="ECO:0000256" key="10">
    <source>
        <dbReference type="ARBA" id="ARBA00061478"/>
    </source>
</evidence>
<dbReference type="HAMAP" id="MF_00848">
    <property type="entry name" value="Uup"/>
    <property type="match status" value="1"/>
</dbReference>
<evidence type="ECO:0000313" key="15">
    <source>
        <dbReference type="Proteomes" id="UP000199556"/>
    </source>
</evidence>
<evidence type="ECO:0000256" key="3">
    <source>
        <dbReference type="ARBA" id="ARBA00022741"/>
    </source>
</evidence>
<dbReference type="RefSeq" id="WP_090486592.1">
    <property type="nucleotide sequence ID" value="NZ_FOUO01000014.1"/>
</dbReference>
<evidence type="ECO:0000259" key="13">
    <source>
        <dbReference type="PROSITE" id="PS50893"/>
    </source>
</evidence>
<comment type="function">
    <text evidence="11">Probably plays a role in ribosome assembly or function. May be involved in resolution of branched DNA intermediates that result from template switching in postreplication gaps. Binds DNA and has ATPase activity.</text>
</comment>
<comment type="subcellular location">
    <subcellularLocation>
        <location evidence="11">Cytoplasm</location>
    </subcellularLocation>
    <text evidence="11">Associates with ribosomes.</text>
</comment>
<evidence type="ECO:0000256" key="11">
    <source>
        <dbReference type="HAMAP-Rule" id="MF_00848"/>
    </source>
</evidence>
<dbReference type="PROSITE" id="PS00211">
    <property type="entry name" value="ABC_TRANSPORTER_1"/>
    <property type="match status" value="1"/>
</dbReference>
<dbReference type="InterPro" id="IPR003593">
    <property type="entry name" value="AAA+_ATPase"/>
</dbReference>
<dbReference type="GO" id="GO:0005524">
    <property type="term" value="F:ATP binding"/>
    <property type="evidence" value="ECO:0007669"/>
    <property type="project" value="UniProtKB-UniRule"/>
</dbReference>
<keyword evidence="11" id="KW-0175">Coiled coil</keyword>
<feature type="binding site" evidence="11">
    <location>
        <begin position="352"/>
        <end position="359"/>
    </location>
    <ligand>
        <name>ATP</name>
        <dbReference type="ChEBI" id="CHEBI:30616"/>
        <label>2</label>
    </ligand>
</feature>
<gene>
    <name evidence="11" type="primary">uup</name>
    <name evidence="14" type="ORF">SAMN05421721_11433</name>
</gene>
<organism evidence="14 15">
    <name type="scientific">Ectothiorhodospira mobilis</name>
    <dbReference type="NCBI Taxonomy" id="195064"/>
    <lineage>
        <taxon>Bacteria</taxon>
        <taxon>Pseudomonadati</taxon>
        <taxon>Pseudomonadota</taxon>
        <taxon>Gammaproteobacteria</taxon>
        <taxon>Chromatiales</taxon>
        <taxon>Ectothiorhodospiraceae</taxon>
        <taxon>Ectothiorhodospira</taxon>
    </lineage>
</organism>
<dbReference type="AlphaFoldDB" id="A0A1I4S912"/>
<dbReference type="CDD" id="cd03221">
    <property type="entry name" value="ABCF_EF-3"/>
    <property type="match status" value="2"/>
</dbReference>
<keyword evidence="6 11" id="KW-0067">ATP-binding</keyword>
<protein>
    <recommendedName>
        <fullName evidence="11">ATP-binding protein Uup</fullName>
        <ecNumber evidence="11">3.6.1.-</ecNumber>
    </recommendedName>
</protein>
<proteinExistence type="inferred from homology"/>
<dbReference type="STRING" id="195064.SAMN05421721_11433"/>
<evidence type="ECO:0000256" key="9">
    <source>
        <dbReference type="ARBA" id="ARBA00049360"/>
    </source>
</evidence>
<evidence type="ECO:0000256" key="6">
    <source>
        <dbReference type="ARBA" id="ARBA00022840"/>
    </source>
</evidence>
<dbReference type="FunFam" id="3.40.50.300:FF:000309">
    <property type="entry name" value="ABC transporter ATP-binding protein"/>
    <property type="match status" value="1"/>
</dbReference>
<dbReference type="GO" id="GO:0016887">
    <property type="term" value="F:ATP hydrolysis activity"/>
    <property type="evidence" value="ECO:0007669"/>
    <property type="project" value="UniProtKB-UniRule"/>
</dbReference>
<dbReference type="Pfam" id="PF12848">
    <property type="entry name" value="ABC_tran_Xtn"/>
    <property type="match status" value="1"/>
</dbReference>
<keyword evidence="15" id="KW-1185">Reference proteome</keyword>